<gene>
    <name evidence="1" type="ORF">DNHGIG_23860</name>
</gene>
<protein>
    <submittedName>
        <fullName evidence="1">Uncharacterized protein</fullName>
    </submittedName>
</protein>
<name>A0AAV4LGA7_9BACL</name>
<dbReference type="Proteomes" id="UP001057291">
    <property type="component" value="Unassembled WGS sequence"/>
</dbReference>
<proteinExistence type="predicted"/>
<sequence length="105" mass="12081">MQVVLRNQELAGMCVAWHGTYPFDANGVVTCSHLDDIVMLVKEKGCKPIQIVDGGDEKMNYHMVDFDKVLKQGDDHLLEELKRLHNEHWKPFIAKDKVVLFFKQG</sequence>
<reference evidence="1" key="1">
    <citation type="journal article" date="2023" name="Int. J. Syst. Evol. Microbiol.">
        <title>Collibacillus ludicampi gen. nov., sp. nov., a new soil bacterium of the family Alicyclobacillaceae.</title>
        <authorList>
            <person name="Jojima T."/>
            <person name="Ioku Y."/>
            <person name="Fukuta Y."/>
            <person name="Shirasaka N."/>
            <person name="Matsumura Y."/>
            <person name="Mori M."/>
        </authorList>
    </citation>
    <scope>NUCLEOTIDE SEQUENCE</scope>
    <source>
        <strain evidence="1">TP075</strain>
    </source>
</reference>
<dbReference type="EMBL" id="BOQE01000001">
    <property type="protein sequence ID" value="GIM46837.1"/>
    <property type="molecule type" value="Genomic_DNA"/>
</dbReference>
<evidence type="ECO:0000313" key="1">
    <source>
        <dbReference type="EMBL" id="GIM46837.1"/>
    </source>
</evidence>
<accession>A0AAV4LGA7</accession>
<dbReference type="AlphaFoldDB" id="A0AAV4LGA7"/>
<keyword evidence="2" id="KW-1185">Reference proteome</keyword>
<dbReference type="RefSeq" id="WP_282199886.1">
    <property type="nucleotide sequence ID" value="NZ_BOQE01000001.1"/>
</dbReference>
<evidence type="ECO:0000313" key="2">
    <source>
        <dbReference type="Proteomes" id="UP001057291"/>
    </source>
</evidence>
<comment type="caution">
    <text evidence="1">The sequence shown here is derived from an EMBL/GenBank/DDBJ whole genome shotgun (WGS) entry which is preliminary data.</text>
</comment>
<organism evidence="1 2">
    <name type="scientific">Collibacillus ludicampi</name>
    <dbReference type="NCBI Taxonomy" id="2771369"/>
    <lineage>
        <taxon>Bacteria</taxon>
        <taxon>Bacillati</taxon>
        <taxon>Bacillota</taxon>
        <taxon>Bacilli</taxon>
        <taxon>Bacillales</taxon>
        <taxon>Alicyclobacillaceae</taxon>
        <taxon>Collibacillus</taxon>
    </lineage>
</organism>